<feature type="region of interest" description="Disordered" evidence="1">
    <location>
        <begin position="1"/>
        <end position="35"/>
    </location>
</feature>
<evidence type="ECO:0000256" key="1">
    <source>
        <dbReference type="SAM" id="MobiDB-lite"/>
    </source>
</evidence>
<gene>
    <name evidence="2" type="ORF">LCGC14_3003800</name>
</gene>
<organism evidence="2">
    <name type="scientific">marine sediment metagenome</name>
    <dbReference type="NCBI Taxonomy" id="412755"/>
    <lineage>
        <taxon>unclassified sequences</taxon>
        <taxon>metagenomes</taxon>
        <taxon>ecological metagenomes</taxon>
    </lineage>
</organism>
<sequence>MGASYTAKVADADTPPDVPNDWDPDWAFPGPPFPP</sequence>
<dbReference type="EMBL" id="LAZR01061967">
    <property type="protein sequence ID" value="KKK62489.1"/>
    <property type="molecule type" value="Genomic_DNA"/>
</dbReference>
<evidence type="ECO:0000313" key="2">
    <source>
        <dbReference type="EMBL" id="KKK62489.1"/>
    </source>
</evidence>
<feature type="non-terminal residue" evidence="2">
    <location>
        <position position="35"/>
    </location>
</feature>
<dbReference type="AlphaFoldDB" id="A0A0F8Z7W2"/>
<protein>
    <submittedName>
        <fullName evidence="2">Uncharacterized protein</fullName>
    </submittedName>
</protein>
<proteinExistence type="predicted"/>
<reference evidence="2" key="1">
    <citation type="journal article" date="2015" name="Nature">
        <title>Complex archaea that bridge the gap between prokaryotes and eukaryotes.</title>
        <authorList>
            <person name="Spang A."/>
            <person name="Saw J.H."/>
            <person name="Jorgensen S.L."/>
            <person name="Zaremba-Niedzwiedzka K."/>
            <person name="Martijn J."/>
            <person name="Lind A.E."/>
            <person name="van Eijk R."/>
            <person name="Schleper C."/>
            <person name="Guy L."/>
            <person name="Ettema T.J."/>
        </authorList>
    </citation>
    <scope>NUCLEOTIDE SEQUENCE</scope>
</reference>
<feature type="compositionally biased region" description="Low complexity" evidence="1">
    <location>
        <begin position="13"/>
        <end position="28"/>
    </location>
</feature>
<accession>A0A0F8Z7W2</accession>
<name>A0A0F8Z7W2_9ZZZZ</name>
<comment type="caution">
    <text evidence="2">The sequence shown here is derived from an EMBL/GenBank/DDBJ whole genome shotgun (WGS) entry which is preliminary data.</text>
</comment>